<dbReference type="PANTHER" id="PTHR42832:SF1">
    <property type="entry name" value="GLUTAMATE-PYRUVATE AMINOTRANSFERASE ALAC"/>
    <property type="match status" value="1"/>
</dbReference>
<evidence type="ECO:0000256" key="1">
    <source>
        <dbReference type="ARBA" id="ARBA00001933"/>
    </source>
</evidence>
<dbReference type="NCBIfam" id="NF006604">
    <property type="entry name" value="PRK09148.1"/>
    <property type="match status" value="1"/>
</dbReference>
<dbReference type="PROSITE" id="PS00105">
    <property type="entry name" value="AA_TRANSFER_CLASS_1"/>
    <property type="match status" value="1"/>
</dbReference>
<sequence length="405" mass="44385">MRDFYRIRRLPPYVFEEVNKVKARLRAEGVDVIDFGMGNPDMPTAPHIVDKLIETVKKPKTHGYSVSKGVHGLRKAMAGYYDRRYGVKLNPDNEVVATLGSKEGFANLAMAITAPGDTVICPNPAYPIHAFGFLMAGGVIRHVPALSPEQYLSGIDKAVKHSVPTPSVMIVSYPSNPTAQWVDLDFYKEVIKIAQKHDLIVLSDIAYSEIYFDDNPPPSILQVNGAKERSVEINSLSKTYAMAGWRIGMVVGNSEICAALSRVKSYLDYGGFAPIQVAAAAALNGPQENVAEIRATYKSRRDVLVESMKRAGWDVPAPPASMFAWAKIPPKFEHLGSIEFAKLLIEEAHVAVAPGLGFGEYGEGYVRIGLVENEHRIRQAARNIKKLLQPAGRNSADDDLPLDAA</sequence>
<dbReference type="EC" id="2.6.1.-" evidence="4"/>
<dbReference type="OrthoDB" id="9763453at2"/>
<evidence type="ECO:0000256" key="3">
    <source>
        <dbReference type="ARBA" id="ARBA00022679"/>
    </source>
</evidence>
<reference evidence="7" key="1">
    <citation type="submission" date="2011-03" db="EMBL/GenBank/DDBJ databases">
        <title>Draft genome sequence of Brevundimonas diminuta.</title>
        <authorList>
            <person name="Brown P.J.B."/>
            <person name="Buechlein A."/>
            <person name="Hemmerich C."/>
            <person name="Brun Y.V."/>
        </authorList>
    </citation>
    <scope>NUCLEOTIDE SEQUENCE [LARGE SCALE GENOMIC DNA]</scope>
    <source>
        <strain evidence="7">C19</strain>
    </source>
</reference>
<dbReference type="InterPro" id="IPR050881">
    <property type="entry name" value="LL-DAP_aminotransferase"/>
</dbReference>
<dbReference type="InterPro" id="IPR015424">
    <property type="entry name" value="PyrdxlP-dep_Trfase"/>
</dbReference>
<keyword evidence="7" id="KW-1185">Reference proteome</keyword>
<dbReference type="Gene3D" id="3.90.1150.10">
    <property type="entry name" value="Aspartate Aminotransferase, domain 1"/>
    <property type="match status" value="1"/>
</dbReference>
<dbReference type="PANTHER" id="PTHR42832">
    <property type="entry name" value="AMINO ACID AMINOTRANSFERASE"/>
    <property type="match status" value="1"/>
</dbReference>
<dbReference type="HOGENOM" id="CLU_017584_4_5_5"/>
<keyword evidence="2 4" id="KW-0032">Aminotransferase</keyword>
<evidence type="ECO:0000256" key="4">
    <source>
        <dbReference type="RuleBase" id="RU000481"/>
    </source>
</evidence>
<dbReference type="InterPro" id="IPR004838">
    <property type="entry name" value="NHTrfase_class1_PyrdxlP-BS"/>
</dbReference>
<dbReference type="InterPro" id="IPR004839">
    <property type="entry name" value="Aminotransferase_I/II_large"/>
</dbReference>
<dbReference type="RefSeq" id="WP_006271093.1">
    <property type="nucleotide sequence ID" value="NZ_GL883077.1"/>
</dbReference>
<dbReference type="CDD" id="cd00609">
    <property type="entry name" value="AAT_like"/>
    <property type="match status" value="1"/>
</dbReference>
<dbReference type="SUPFAM" id="SSF53383">
    <property type="entry name" value="PLP-dependent transferases"/>
    <property type="match status" value="1"/>
</dbReference>
<gene>
    <name evidence="6" type="ORF">ABI_03570</name>
</gene>
<evidence type="ECO:0000313" key="6">
    <source>
        <dbReference type="EMBL" id="EGF91925.1"/>
    </source>
</evidence>
<accession>F4QJ94</accession>
<name>F4QJ94_9CAUL</name>
<evidence type="ECO:0000256" key="2">
    <source>
        <dbReference type="ARBA" id="ARBA00022576"/>
    </source>
</evidence>
<keyword evidence="3 4" id="KW-0808">Transferase</keyword>
<dbReference type="InterPro" id="IPR015422">
    <property type="entry name" value="PyrdxlP-dep_Trfase_small"/>
</dbReference>
<comment type="cofactor">
    <cofactor evidence="1 4">
        <name>pyridoxal 5'-phosphate</name>
        <dbReference type="ChEBI" id="CHEBI:597326"/>
    </cofactor>
</comment>
<proteinExistence type="inferred from homology"/>
<dbReference type="Proteomes" id="UP000006512">
    <property type="component" value="Unassembled WGS sequence"/>
</dbReference>
<dbReference type="InterPro" id="IPR015421">
    <property type="entry name" value="PyrdxlP-dep_Trfase_major"/>
</dbReference>
<organism evidence="6 7">
    <name type="scientific">Asticcacaulis biprosthecium C19</name>
    <dbReference type="NCBI Taxonomy" id="715226"/>
    <lineage>
        <taxon>Bacteria</taxon>
        <taxon>Pseudomonadati</taxon>
        <taxon>Pseudomonadota</taxon>
        <taxon>Alphaproteobacteria</taxon>
        <taxon>Caulobacterales</taxon>
        <taxon>Caulobacteraceae</taxon>
        <taxon>Asticcacaulis</taxon>
    </lineage>
</organism>
<comment type="similarity">
    <text evidence="4">Belongs to the class-I pyridoxal-phosphate-dependent aminotransferase family.</text>
</comment>
<dbReference type="eggNOG" id="COG0436">
    <property type="taxonomic scope" value="Bacteria"/>
</dbReference>
<dbReference type="GO" id="GO:0008483">
    <property type="term" value="F:transaminase activity"/>
    <property type="evidence" value="ECO:0007669"/>
    <property type="project" value="UniProtKB-KW"/>
</dbReference>
<dbReference type="Gene3D" id="3.40.640.10">
    <property type="entry name" value="Type I PLP-dependent aspartate aminotransferase-like (Major domain)"/>
    <property type="match status" value="1"/>
</dbReference>
<evidence type="ECO:0000313" key="7">
    <source>
        <dbReference type="Proteomes" id="UP000006512"/>
    </source>
</evidence>
<dbReference type="EMBL" id="GL883077">
    <property type="protein sequence ID" value="EGF91925.1"/>
    <property type="molecule type" value="Genomic_DNA"/>
</dbReference>
<dbReference type="STRING" id="715226.ABI_03570"/>
<dbReference type="AlphaFoldDB" id="F4QJ94"/>
<protein>
    <recommendedName>
        <fullName evidence="4">Aminotransferase</fullName>
        <ecNumber evidence="4">2.6.1.-</ecNumber>
    </recommendedName>
</protein>
<evidence type="ECO:0000259" key="5">
    <source>
        <dbReference type="Pfam" id="PF00155"/>
    </source>
</evidence>
<feature type="domain" description="Aminotransferase class I/classII large" evidence="5">
    <location>
        <begin position="31"/>
        <end position="382"/>
    </location>
</feature>
<dbReference type="GO" id="GO:0030170">
    <property type="term" value="F:pyridoxal phosphate binding"/>
    <property type="evidence" value="ECO:0007669"/>
    <property type="project" value="InterPro"/>
</dbReference>
<dbReference type="Pfam" id="PF00155">
    <property type="entry name" value="Aminotran_1_2"/>
    <property type="match status" value="1"/>
</dbReference>